<dbReference type="CDD" id="cd14824">
    <property type="entry name" value="Longin"/>
    <property type="match status" value="1"/>
</dbReference>
<dbReference type="Pfam" id="PF02852">
    <property type="entry name" value="Pyr_redox_dim"/>
    <property type="match status" value="1"/>
</dbReference>
<evidence type="ECO:0000256" key="19">
    <source>
        <dbReference type="RuleBase" id="RU003691"/>
    </source>
</evidence>
<feature type="transmembrane region" description="Helical" evidence="21">
    <location>
        <begin position="253"/>
        <end position="274"/>
    </location>
</feature>
<evidence type="ECO:0000256" key="3">
    <source>
        <dbReference type="ARBA" id="ARBA00004308"/>
    </source>
</evidence>
<dbReference type="SMART" id="SM01270">
    <property type="entry name" value="Longin"/>
    <property type="match status" value="1"/>
</dbReference>
<dbReference type="InterPro" id="IPR011012">
    <property type="entry name" value="Longin-like_dom_sf"/>
</dbReference>
<dbReference type="GO" id="GO:0050660">
    <property type="term" value="F:flavin adenine dinucleotide binding"/>
    <property type="evidence" value="ECO:0007669"/>
    <property type="project" value="InterPro"/>
</dbReference>
<evidence type="ECO:0000256" key="10">
    <source>
        <dbReference type="ARBA" id="ARBA00022857"/>
    </source>
</evidence>
<dbReference type="Gene3D" id="3.30.450.50">
    <property type="entry name" value="Longin domain"/>
    <property type="match status" value="1"/>
</dbReference>
<dbReference type="Gene3D" id="3.50.50.60">
    <property type="entry name" value="FAD/NAD(P)-binding domain"/>
    <property type="match status" value="2"/>
</dbReference>
<dbReference type="EMBL" id="KZ269998">
    <property type="protein sequence ID" value="OZC09052.1"/>
    <property type="molecule type" value="Genomic_DNA"/>
</dbReference>
<dbReference type="NCBIfam" id="TIGR01421">
    <property type="entry name" value="gluta_reduc_1"/>
    <property type="match status" value="1"/>
</dbReference>
<comment type="function">
    <text evidence="20">Catalyzes the reduction of glutathione disulfide (GSSG) to reduced glutathione (GSH). Constitutes the major mechanism to maintain a high GSH:GSSG ratio in the cytosol.</text>
</comment>
<gene>
    <name evidence="24" type="ORF">X798_03983</name>
</gene>
<dbReference type="GO" id="GO:0005829">
    <property type="term" value="C:cytosol"/>
    <property type="evidence" value="ECO:0007669"/>
    <property type="project" value="TreeGrafter"/>
</dbReference>
<dbReference type="InterPro" id="IPR004099">
    <property type="entry name" value="Pyr_nucl-diS_OxRdtase_dimer"/>
</dbReference>
<dbReference type="PROSITE" id="PS50892">
    <property type="entry name" value="V_SNARE"/>
    <property type="match status" value="1"/>
</dbReference>
<dbReference type="InterPro" id="IPR036188">
    <property type="entry name" value="FAD/NAD-bd_sf"/>
</dbReference>
<comment type="similarity">
    <text evidence="6">Belongs to the synaptobrevin family.</text>
</comment>
<dbReference type="GO" id="GO:0034599">
    <property type="term" value="P:cellular response to oxidative stress"/>
    <property type="evidence" value="ECO:0007669"/>
    <property type="project" value="TreeGrafter"/>
</dbReference>
<dbReference type="SUPFAM" id="SSF58038">
    <property type="entry name" value="SNARE fusion complex"/>
    <property type="match status" value="1"/>
</dbReference>
<evidence type="ECO:0000256" key="17">
    <source>
        <dbReference type="ARBA" id="ARBA00049142"/>
    </source>
</evidence>
<dbReference type="GO" id="GO:0006749">
    <property type="term" value="P:glutathione metabolic process"/>
    <property type="evidence" value="ECO:0007669"/>
    <property type="project" value="InterPro"/>
</dbReference>
<comment type="cofactor">
    <cofactor evidence="1 20">
        <name>FAD</name>
        <dbReference type="ChEBI" id="CHEBI:57692"/>
    </cofactor>
</comment>
<sequence>MSACNRHSRHDYLRKLEDMFFQIVSVKEFTIVHFFHRTCHSLLWRNREILNISFRLVIYTAMVLLTLIARVSDGLILATSIEGSDEPDHNMVKYTNQAKMLFRKLNDNSPNIHTLESGPYYFHYVIKRPVCSLCLCDKNFSRKSAFAYLEDVTDEFLGQNGTRIASVTRPYHFIEFDYYIQQAKRKYAGRNRHAISAVSSELQDVTRIMVSNIEDVIHRGEALNILETRANDLSDISKKYREDARLLNRKSTLFKITAFVCLLGFFGFIARYLFCSNRRIMSSADTMKTYDYLVIGGGSGGIASARRAAEFKVSVGLIEGRHLGGTCVNKGCVPKKIMYNCSRHAEAIIDHSDYGFDVTLNGFNWKKIKDSRDAHVRRLNGIYESNLCKSQVDLIRGKASFTKDGVIDVNGKKYFGKHILIAVGGYPKRPNVPGAEYGINSDGFFHLDVLPKRTVVVGGGYIAIELSSMLSALGSDVHLLIRKRRVLWNFDHTISESLTESIDRGPTKLYKNTEVKSVIKKPNGLLTINTTDDTIDEVNCLIWAIGRLPETSDLNLNYVGVKTDEIGHVIVDEYQNTSTKNIYAVGDCCGKALLTPVAIAAGRCLAQRLFNNEINNRLDYENIPTVVFSHPPLGTVGLTEAEAVKQYGKNSLTIYKTKFNSLYHAVTQHKEPTIMKLICAGKNEQVVGLHMLGEGCDEMLQGFAVAVKMGATKKDFDNTVAIHPTGAEELVTMRNGTKPEIA</sequence>
<evidence type="ECO:0000256" key="13">
    <source>
        <dbReference type="ARBA" id="ARBA00023128"/>
    </source>
</evidence>
<dbReference type="PROSITE" id="PS50859">
    <property type="entry name" value="LONGIN"/>
    <property type="match status" value="1"/>
</dbReference>
<evidence type="ECO:0000256" key="20">
    <source>
        <dbReference type="RuleBase" id="RU365016"/>
    </source>
</evidence>
<dbReference type="InterPro" id="IPR012999">
    <property type="entry name" value="Pyr_OxRdtase_I_AS"/>
</dbReference>
<dbReference type="CDD" id="cd15866">
    <property type="entry name" value="R-SNARE_SEC22"/>
    <property type="match status" value="1"/>
</dbReference>
<evidence type="ECO:0000313" key="24">
    <source>
        <dbReference type="EMBL" id="OZC09052.1"/>
    </source>
</evidence>
<dbReference type="SUPFAM" id="SSF51905">
    <property type="entry name" value="FAD/NAD(P)-binding domain"/>
    <property type="match status" value="1"/>
</dbReference>
<dbReference type="PRINTS" id="PR00368">
    <property type="entry name" value="FADPNR"/>
</dbReference>
<dbReference type="Pfam" id="PF13774">
    <property type="entry name" value="Longin"/>
    <property type="match status" value="1"/>
</dbReference>
<evidence type="ECO:0000256" key="4">
    <source>
        <dbReference type="ARBA" id="ARBA00004496"/>
    </source>
</evidence>
<evidence type="ECO:0000256" key="9">
    <source>
        <dbReference type="ARBA" id="ARBA00022827"/>
    </source>
</evidence>
<protein>
    <recommendedName>
        <fullName evidence="20">Glutathione reductase</fullName>
        <ecNumber evidence="20">1.8.1.7</ecNumber>
    </recommendedName>
</protein>
<feature type="domain" description="V-SNARE coiled-coil homology" evidence="23">
    <location>
        <begin position="194"/>
        <end position="254"/>
    </location>
</feature>
<dbReference type="GO" id="GO:0045454">
    <property type="term" value="P:cell redox homeostasis"/>
    <property type="evidence" value="ECO:0007669"/>
    <property type="project" value="InterPro"/>
</dbReference>
<dbReference type="PANTHER" id="PTHR42737">
    <property type="entry name" value="GLUTATHIONE REDUCTASE"/>
    <property type="match status" value="1"/>
</dbReference>
<dbReference type="EC" id="1.8.1.7" evidence="20"/>
<keyword evidence="25" id="KW-1185">Reference proteome</keyword>
<evidence type="ECO:0000256" key="2">
    <source>
        <dbReference type="ARBA" id="ARBA00004173"/>
    </source>
</evidence>
<keyword evidence="16 19" id="KW-0676">Redox-active center</keyword>
<evidence type="ECO:0000313" key="25">
    <source>
        <dbReference type="Proteomes" id="UP000242913"/>
    </source>
</evidence>
<dbReference type="InterPro" id="IPR016156">
    <property type="entry name" value="FAD/NAD-linked_Rdtase_dimer_sf"/>
</dbReference>
<keyword evidence="10 20" id="KW-0521">NADP</keyword>
<evidence type="ECO:0000256" key="16">
    <source>
        <dbReference type="ARBA" id="ARBA00023284"/>
    </source>
</evidence>
<dbReference type="AlphaFoldDB" id="A0A238BUW1"/>
<dbReference type="SUPFAM" id="SSF64356">
    <property type="entry name" value="SNARE-like"/>
    <property type="match status" value="1"/>
</dbReference>
<keyword evidence="13" id="KW-0496">Mitochondrion</keyword>
<dbReference type="NCBIfam" id="NF004776">
    <property type="entry name" value="PRK06116.1"/>
    <property type="match status" value="1"/>
</dbReference>
<dbReference type="GO" id="GO:0005739">
    <property type="term" value="C:mitochondrion"/>
    <property type="evidence" value="ECO:0007669"/>
    <property type="project" value="UniProtKB-SubCell"/>
</dbReference>
<evidence type="ECO:0000256" key="6">
    <source>
        <dbReference type="ARBA" id="ARBA00008025"/>
    </source>
</evidence>
<dbReference type="InterPro" id="IPR010908">
    <property type="entry name" value="Longin_dom"/>
</dbReference>
<dbReference type="GO" id="GO:0050661">
    <property type="term" value="F:NADP binding"/>
    <property type="evidence" value="ECO:0007669"/>
    <property type="project" value="InterPro"/>
</dbReference>
<evidence type="ECO:0000256" key="15">
    <source>
        <dbReference type="ARBA" id="ARBA00023157"/>
    </source>
</evidence>
<keyword evidence="9 19" id="KW-0274">FAD</keyword>
<reference evidence="24 25" key="1">
    <citation type="submission" date="2015-12" db="EMBL/GenBank/DDBJ databases">
        <title>Draft genome of the nematode, Onchocerca flexuosa.</title>
        <authorList>
            <person name="Mitreva M."/>
        </authorList>
    </citation>
    <scope>NUCLEOTIDE SEQUENCE [LARGE SCALE GENOMIC DNA]</scope>
    <source>
        <strain evidence="24">Red Deer</strain>
    </source>
</reference>
<evidence type="ECO:0000256" key="5">
    <source>
        <dbReference type="ARBA" id="ARBA00007532"/>
    </source>
</evidence>
<dbReference type="FunFam" id="3.50.50.60:FF:000484">
    <property type="entry name" value="Glutathione reductase, mitochondrial"/>
    <property type="match status" value="1"/>
</dbReference>
<dbReference type="OrthoDB" id="5956163at2759"/>
<keyword evidence="8 19" id="KW-0285">Flavoprotein</keyword>
<comment type="catalytic activity">
    <reaction evidence="17 20">
        <text>2 glutathione + NADP(+) = glutathione disulfide + NADPH + H(+)</text>
        <dbReference type="Rhea" id="RHEA:11740"/>
        <dbReference type="ChEBI" id="CHEBI:15378"/>
        <dbReference type="ChEBI" id="CHEBI:57783"/>
        <dbReference type="ChEBI" id="CHEBI:57925"/>
        <dbReference type="ChEBI" id="CHEBI:58297"/>
        <dbReference type="ChEBI" id="CHEBI:58349"/>
        <dbReference type="EC" id="1.8.1.7"/>
    </reaction>
</comment>
<dbReference type="PANTHER" id="PTHR42737:SF2">
    <property type="entry name" value="GLUTATHIONE REDUCTASE"/>
    <property type="match status" value="1"/>
</dbReference>
<evidence type="ECO:0000256" key="11">
    <source>
        <dbReference type="ARBA" id="ARBA00022946"/>
    </source>
</evidence>
<feature type="domain" description="Longin" evidence="22">
    <location>
        <begin position="67"/>
        <end position="180"/>
    </location>
</feature>
<dbReference type="InterPro" id="IPR006322">
    <property type="entry name" value="Glutathione_Rdtase_euk/bac"/>
</dbReference>
<keyword evidence="15" id="KW-1015">Disulfide bond</keyword>
<dbReference type="InterPro" id="IPR046952">
    <property type="entry name" value="GSHR/TRXR-like"/>
</dbReference>
<dbReference type="InterPro" id="IPR042855">
    <property type="entry name" value="V_SNARE_CC"/>
</dbReference>
<keyword evidence="12 19" id="KW-0560">Oxidoreductase</keyword>
<evidence type="ECO:0000256" key="7">
    <source>
        <dbReference type="ARBA" id="ARBA00022490"/>
    </source>
</evidence>
<proteinExistence type="inferred from homology"/>
<dbReference type="Proteomes" id="UP000242913">
    <property type="component" value="Unassembled WGS sequence"/>
</dbReference>
<dbReference type="SUPFAM" id="SSF55424">
    <property type="entry name" value="FAD/NAD-linked reductases, dimerisation (C-terminal) domain"/>
    <property type="match status" value="1"/>
</dbReference>
<evidence type="ECO:0000256" key="12">
    <source>
        <dbReference type="ARBA" id="ARBA00023002"/>
    </source>
</evidence>
<accession>A0A238BUW1</accession>
<keyword evidence="21" id="KW-0812">Transmembrane</keyword>
<dbReference type="FunFam" id="3.30.390.30:FF:000003">
    <property type="entry name" value="Glutathione reductase"/>
    <property type="match status" value="1"/>
</dbReference>
<comment type="subcellular location">
    <subcellularLocation>
        <location evidence="4 20">Cytoplasm</location>
    </subcellularLocation>
    <subcellularLocation>
        <location evidence="3">Endomembrane system</location>
    </subcellularLocation>
    <subcellularLocation>
        <location evidence="2">Mitochondrion</location>
    </subcellularLocation>
</comment>
<evidence type="ECO:0000259" key="22">
    <source>
        <dbReference type="PROSITE" id="PS50859"/>
    </source>
</evidence>
<dbReference type="Gene3D" id="3.30.390.30">
    <property type="match status" value="1"/>
</dbReference>
<comment type="similarity">
    <text evidence="5 19">Belongs to the class-I pyridine nucleotide-disulfide oxidoreductase family.</text>
</comment>
<evidence type="ECO:0000259" key="23">
    <source>
        <dbReference type="PROSITE" id="PS50892"/>
    </source>
</evidence>
<dbReference type="InterPro" id="IPR023753">
    <property type="entry name" value="FAD/NAD-binding_dom"/>
</dbReference>
<organism evidence="24 25">
    <name type="scientific">Onchocerca flexuosa</name>
    <dbReference type="NCBI Taxonomy" id="387005"/>
    <lineage>
        <taxon>Eukaryota</taxon>
        <taxon>Metazoa</taxon>
        <taxon>Ecdysozoa</taxon>
        <taxon>Nematoda</taxon>
        <taxon>Chromadorea</taxon>
        <taxon>Rhabditida</taxon>
        <taxon>Spirurina</taxon>
        <taxon>Spiruromorpha</taxon>
        <taxon>Filarioidea</taxon>
        <taxon>Onchocercidae</taxon>
        <taxon>Onchocerca</taxon>
    </lineage>
</organism>
<evidence type="ECO:0000256" key="18">
    <source>
        <dbReference type="PROSITE-ProRule" id="PRU00290"/>
    </source>
</evidence>
<evidence type="ECO:0000256" key="21">
    <source>
        <dbReference type="SAM" id="Phobius"/>
    </source>
</evidence>
<keyword evidence="11" id="KW-0809">Transit peptide</keyword>
<dbReference type="Pfam" id="PF07992">
    <property type="entry name" value="Pyr_redox_2"/>
    <property type="match status" value="1"/>
</dbReference>
<keyword evidence="14 21" id="KW-0472">Membrane</keyword>
<keyword evidence="21" id="KW-1133">Transmembrane helix</keyword>
<dbReference type="Gene3D" id="1.20.5.110">
    <property type="match status" value="1"/>
</dbReference>
<name>A0A238BUW1_9BILA</name>
<dbReference type="Pfam" id="PF00957">
    <property type="entry name" value="Synaptobrevin"/>
    <property type="match status" value="1"/>
</dbReference>
<dbReference type="PROSITE" id="PS00076">
    <property type="entry name" value="PYRIDINE_REDOX_1"/>
    <property type="match status" value="1"/>
</dbReference>
<evidence type="ECO:0000256" key="1">
    <source>
        <dbReference type="ARBA" id="ARBA00001974"/>
    </source>
</evidence>
<evidence type="ECO:0000256" key="14">
    <source>
        <dbReference type="ARBA" id="ARBA00023136"/>
    </source>
</evidence>
<evidence type="ECO:0000256" key="8">
    <source>
        <dbReference type="ARBA" id="ARBA00022630"/>
    </source>
</evidence>
<dbReference type="GO" id="GO:0004362">
    <property type="term" value="F:glutathione-disulfide reductase (NADPH) activity"/>
    <property type="evidence" value="ECO:0007669"/>
    <property type="project" value="UniProtKB-EC"/>
</dbReference>
<keyword evidence="7 20" id="KW-0963">Cytoplasm</keyword>
<dbReference type="PRINTS" id="PR00411">
    <property type="entry name" value="PNDRDTASEI"/>
</dbReference>
<keyword evidence="18" id="KW-0175">Coiled coil</keyword>
<dbReference type="GO" id="GO:0012505">
    <property type="term" value="C:endomembrane system"/>
    <property type="evidence" value="ECO:0007669"/>
    <property type="project" value="UniProtKB-SubCell"/>
</dbReference>